<comment type="subcellular location">
    <subcellularLocation>
        <location evidence="1">Cell inner membrane</location>
        <topology evidence="1">Multi-pass membrane protein</topology>
    </subcellularLocation>
</comment>
<proteinExistence type="inferred from homology"/>
<gene>
    <name evidence="9" type="ORF">BET10_03130</name>
</gene>
<keyword evidence="5 8" id="KW-0812">Transmembrane</keyword>
<evidence type="ECO:0000256" key="5">
    <source>
        <dbReference type="ARBA" id="ARBA00022692"/>
    </source>
</evidence>
<evidence type="ECO:0000256" key="3">
    <source>
        <dbReference type="ARBA" id="ARBA00022475"/>
    </source>
</evidence>
<evidence type="ECO:0000256" key="7">
    <source>
        <dbReference type="ARBA" id="ARBA00023136"/>
    </source>
</evidence>
<dbReference type="OrthoDB" id="9800207at2"/>
<dbReference type="InterPro" id="IPR007498">
    <property type="entry name" value="PqiA-like"/>
</dbReference>
<evidence type="ECO:0000256" key="1">
    <source>
        <dbReference type="ARBA" id="ARBA00004429"/>
    </source>
</evidence>
<dbReference type="InterPro" id="IPR005219">
    <property type="entry name" value="PqiA-like_proteobact"/>
</dbReference>
<evidence type="ECO:0000256" key="2">
    <source>
        <dbReference type="ARBA" id="ARBA00007555"/>
    </source>
</evidence>
<dbReference type="PANTHER" id="PTHR30462">
    <property type="entry name" value="INTERMEMBRANE TRANSPORT PROTEIN PQIB-RELATED"/>
    <property type="match status" value="1"/>
</dbReference>
<dbReference type="GO" id="GO:0005886">
    <property type="term" value="C:plasma membrane"/>
    <property type="evidence" value="ECO:0007669"/>
    <property type="project" value="UniProtKB-SubCell"/>
</dbReference>
<organism evidence="9 10">
    <name type="scientific">Pseudoalteromonas amylolytica</name>
    <dbReference type="NCBI Taxonomy" id="1859457"/>
    <lineage>
        <taxon>Bacteria</taxon>
        <taxon>Pseudomonadati</taxon>
        <taxon>Pseudomonadota</taxon>
        <taxon>Gammaproteobacteria</taxon>
        <taxon>Alteromonadales</taxon>
        <taxon>Pseudoalteromonadaceae</taxon>
        <taxon>Pseudoalteromonas</taxon>
    </lineage>
</organism>
<comment type="similarity">
    <text evidence="2">Belongs to the PqiA family.</text>
</comment>
<dbReference type="InterPro" id="IPR051800">
    <property type="entry name" value="PqiA-PqiB_transport"/>
</dbReference>
<accession>A0A1S1N326</accession>
<dbReference type="RefSeq" id="WP_070983021.1">
    <property type="nucleotide sequence ID" value="NZ_MKJU01000005.1"/>
</dbReference>
<keyword evidence="4" id="KW-0997">Cell inner membrane</keyword>
<sequence length="402" mass="45612">MILACKHCDKIINVGHIAKQQRAICPYCGSQLLSCRSNQQQWLNAFSVASLLFLFSSLYPSFISFSQHGLKQQISLWDAVVLLGETYSSMLAFVFIFTILLMPLAVCSLVLITQSALWTRLNTHNARWISKSLSYIMPLNLADIFLVAVLVSAFKLMAYAELELGYGFWSYVLFVFCFIELLTLIDENELWQRQQPQFEPKTLHCGKSAKSQALKQCNVCGQLTSDTHCPRCYAKTHFRKPQANARALAWMVTALVLMIPANLLPIMNTVNLGQNTFATIFSGIVILWQDGSYPVAIIIFAASICIPIIKALALFYLLIETQRCKKVEQASKLYRWLEWMGKWSMIDVFVVIILVSLVQLGTVLTVEPQIGIVFFAVMVLCQMMSVHSFDPRILWDRLNPHE</sequence>
<feature type="transmembrane region" description="Helical" evidence="8">
    <location>
        <begin position="247"/>
        <end position="267"/>
    </location>
</feature>
<feature type="transmembrane region" description="Helical" evidence="8">
    <location>
        <begin position="42"/>
        <end position="62"/>
    </location>
</feature>
<name>A0A1S1N326_9GAMM</name>
<keyword evidence="10" id="KW-1185">Reference proteome</keyword>
<dbReference type="PANTHER" id="PTHR30462:SF3">
    <property type="entry name" value="INTERMEMBRANE TRANSPORT PROTEIN PQIA"/>
    <property type="match status" value="1"/>
</dbReference>
<feature type="transmembrane region" description="Helical" evidence="8">
    <location>
        <begin position="295"/>
        <end position="319"/>
    </location>
</feature>
<protein>
    <submittedName>
        <fullName evidence="9">Paraquat-inducible protein</fullName>
    </submittedName>
</protein>
<feature type="transmembrane region" description="Helical" evidence="8">
    <location>
        <begin position="340"/>
        <end position="364"/>
    </location>
</feature>
<reference evidence="9 10" key="1">
    <citation type="submission" date="2016-09" db="EMBL/GenBank/DDBJ databases">
        <title>Pseudoalteromonas amylolytica sp. nov., isolated from the surface seawater.</title>
        <authorList>
            <person name="Wu Y.-H."/>
            <person name="Cheng H."/>
            <person name="Jin X.-B."/>
            <person name="Wang C.-S."/>
            <person name="Xu X.-W."/>
        </authorList>
    </citation>
    <scope>NUCLEOTIDE SEQUENCE [LARGE SCALE GENOMIC DNA]</scope>
    <source>
        <strain evidence="9 10">JW1</strain>
    </source>
</reference>
<feature type="transmembrane region" description="Helical" evidence="8">
    <location>
        <begin position="133"/>
        <end position="154"/>
    </location>
</feature>
<feature type="transmembrane region" description="Helical" evidence="8">
    <location>
        <begin position="370"/>
        <end position="389"/>
    </location>
</feature>
<feature type="transmembrane region" description="Helical" evidence="8">
    <location>
        <begin position="166"/>
        <end position="185"/>
    </location>
</feature>
<evidence type="ECO:0000256" key="8">
    <source>
        <dbReference type="SAM" id="Phobius"/>
    </source>
</evidence>
<dbReference type="Pfam" id="PF04403">
    <property type="entry name" value="PqiA"/>
    <property type="match status" value="2"/>
</dbReference>
<evidence type="ECO:0000313" key="9">
    <source>
        <dbReference type="EMBL" id="OHU93016.1"/>
    </source>
</evidence>
<evidence type="ECO:0000256" key="4">
    <source>
        <dbReference type="ARBA" id="ARBA00022519"/>
    </source>
</evidence>
<keyword evidence="7 8" id="KW-0472">Membrane</keyword>
<keyword evidence="6 8" id="KW-1133">Transmembrane helix</keyword>
<dbReference type="AlphaFoldDB" id="A0A1S1N326"/>
<dbReference type="Proteomes" id="UP000179786">
    <property type="component" value="Unassembled WGS sequence"/>
</dbReference>
<keyword evidence="3" id="KW-1003">Cell membrane</keyword>
<evidence type="ECO:0000313" key="10">
    <source>
        <dbReference type="Proteomes" id="UP000179786"/>
    </source>
</evidence>
<feature type="transmembrane region" description="Helical" evidence="8">
    <location>
        <begin position="90"/>
        <end position="112"/>
    </location>
</feature>
<dbReference type="EMBL" id="MKJU01000005">
    <property type="protein sequence ID" value="OHU93016.1"/>
    <property type="molecule type" value="Genomic_DNA"/>
</dbReference>
<evidence type="ECO:0000256" key="6">
    <source>
        <dbReference type="ARBA" id="ARBA00022989"/>
    </source>
</evidence>
<comment type="caution">
    <text evidence="9">The sequence shown here is derived from an EMBL/GenBank/DDBJ whole genome shotgun (WGS) entry which is preliminary data.</text>
</comment>
<dbReference type="NCBIfam" id="TIGR00155">
    <property type="entry name" value="pqiA_fam"/>
    <property type="match status" value="1"/>
</dbReference>
<dbReference type="STRING" id="1859457.BET10_03130"/>